<dbReference type="Gene3D" id="1.25.40.10">
    <property type="entry name" value="Tetratricopeptide repeat domain"/>
    <property type="match status" value="2"/>
</dbReference>
<dbReference type="PANTHER" id="PTHR46430">
    <property type="entry name" value="PROTEIN SKT5-RELATED"/>
    <property type="match status" value="1"/>
</dbReference>
<keyword evidence="2" id="KW-0067">ATP-binding</keyword>
<dbReference type="InterPro" id="IPR001245">
    <property type="entry name" value="Ser-Thr/Tyr_kinase_cat_dom"/>
</dbReference>
<proteinExistence type="predicted"/>
<dbReference type="InterPro" id="IPR011990">
    <property type="entry name" value="TPR-like_helical_dom_sf"/>
</dbReference>
<evidence type="ECO:0000256" key="2">
    <source>
        <dbReference type="PROSITE-ProRule" id="PRU10141"/>
    </source>
</evidence>
<dbReference type="AlphaFoldDB" id="A0A2N1NVB2"/>
<dbReference type="InterPro" id="IPR051726">
    <property type="entry name" value="Chitin_Synth_Reg"/>
</dbReference>
<dbReference type="SUPFAM" id="SSF56112">
    <property type="entry name" value="Protein kinase-like (PK-like)"/>
    <property type="match status" value="1"/>
</dbReference>
<feature type="domain" description="Protein kinase" evidence="3">
    <location>
        <begin position="36"/>
        <end position="304"/>
    </location>
</feature>
<organism evidence="4 5">
    <name type="scientific">Rhizophagus irregularis</name>
    <dbReference type="NCBI Taxonomy" id="588596"/>
    <lineage>
        <taxon>Eukaryota</taxon>
        <taxon>Fungi</taxon>
        <taxon>Fungi incertae sedis</taxon>
        <taxon>Mucoromycota</taxon>
        <taxon>Glomeromycotina</taxon>
        <taxon>Glomeromycetes</taxon>
        <taxon>Glomerales</taxon>
        <taxon>Glomeraceae</taxon>
        <taxon>Rhizophagus</taxon>
    </lineage>
</organism>
<dbReference type="Gene3D" id="1.10.510.10">
    <property type="entry name" value="Transferase(Phosphotransferase) domain 1"/>
    <property type="match status" value="1"/>
</dbReference>
<dbReference type="SMART" id="SM00671">
    <property type="entry name" value="SEL1"/>
    <property type="match status" value="8"/>
</dbReference>
<dbReference type="PROSITE" id="PS50011">
    <property type="entry name" value="PROTEIN_KINASE_DOM"/>
    <property type="match status" value="1"/>
</dbReference>
<reference evidence="4 5" key="2">
    <citation type="submission" date="2017-10" db="EMBL/GenBank/DDBJ databases">
        <title>Extensive intraspecific genome diversity in a model arbuscular mycorrhizal fungus.</title>
        <authorList>
            <person name="Chen E.C.H."/>
            <person name="Morin E."/>
            <person name="Baudet D."/>
            <person name="Noel J."/>
            <person name="Ndikumana S."/>
            <person name="Charron P."/>
            <person name="St-Onge C."/>
            <person name="Giorgi J."/>
            <person name="Grigoriev I.V."/>
            <person name="Roux C."/>
            <person name="Martin F.M."/>
            <person name="Corradi N."/>
        </authorList>
    </citation>
    <scope>NUCLEOTIDE SEQUENCE [LARGE SCALE GENOMIC DNA]</scope>
    <source>
        <strain evidence="4 5">C2</strain>
    </source>
</reference>
<feature type="binding site" evidence="2">
    <location>
        <position position="75"/>
    </location>
    <ligand>
        <name>ATP</name>
        <dbReference type="ChEBI" id="CHEBI:30616"/>
    </ligand>
</feature>
<keyword evidence="1" id="KW-0677">Repeat</keyword>
<dbReference type="GO" id="GO:0005524">
    <property type="term" value="F:ATP binding"/>
    <property type="evidence" value="ECO:0007669"/>
    <property type="project" value="UniProtKB-UniRule"/>
</dbReference>
<sequence length="695" mass="80153">MTSTSKSSNTDTNKWIKWIENGIVDEYINYHNYNEFKNVQRIGFGAFGNVYRATWESSDTVVALKSFEIDNCIMKEVVNEIKLLHKVNFHMNIIQFFGITKRQNNLDNENYIDSNFLLVLEYADSGTLRNYLKDNFHKFDWNIKLKFATQIADAVSSMHKKNIVHRDLHSDNILVHQNMIKLADFGLSRRLVEVTNTQNKLVGLTSYIDPQLFKNQSNNKYNYKKSDVYSVGVLLWEISSGRKPFESYNDDFQRIALMFEISNGKRETPISDTPSDYIDIYTKCWKDNPDDRPDMEQVFSELKLINLNIIEDDAMELDEDPNNNKVIINIINELLLLHDKLIRSAVMCKESYIQLAKSYIVLENKCEGEIFNHLLENRDELQNIFLLAIFFQYGIGTNINETRAFELYKKAAEKGNISSINQLGLCYQYGIGTEKNEIKAFELYKKVAEKGDIGAIYKLANCYEYGIGTEKNEIKAFELYKKASDKGDIDSIYQLGLWYQYGIGTEKNEIKAFELYKKVAEKGDIGAIYKLANCYKYGIGTEKNEIKAFELYKKATEKGDIGAIHKLGTCYQYGIGTETNEIKAFELYKKATEKGNIGAIYKLANCYQNGIGTEKNEIKAFELYKKAAEKGNINAIYNLSDCYKYGIGTEKNEIKAGELYKIYEKAIIRAFELYKEAVEREYNSLGKCQSFDVEI</sequence>
<dbReference type="Proteomes" id="UP000233469">
    <property type="component" value="Unassembled WGS sequence"/>
</dbReference>
<gene>
    <name evidence="4" type="ORF">RhiirC2_844100</name>
</gene>
<evidence type="ECO:0000313" key="5">
    <source>
        <dbReference type="Proteomes" id="UP000233469"/>
    </source>
</evidence>
<dbReference type="EMBL" id="LLXL01000115">
    <property type="protein sequence ID" value="PKK77721.1"/>
    <property type="molecule type" value="Genomic_DNA"/>
</dbReference>
<keyword evidence="4" id="KW-0808">Transferase</keyword>
<dbReference type="InterPro" id="IPR006597">
    <property type="entry name" value="Sel1-like"/>
</dbReference>
<dbReference type="InterPro" id="IPR000719">
    <property type="entry name" value="Prot_kinase_dom"/>
</dbReference>
<reference evidence="4 5" key="1">
    <citation type="submission" date="2016-04" db="EMBL/GenBank/DDBJ databases">
        <title>Genome analyses suggest a sexual origin of heterokaryosis in a supposedly ancient asexual fungus.</title>
        <authorList>
            <person name="Ropars J."/>
            <person name="Sedzielewska K."/>
            <person name="Noel J."/>
            <person name="Charron P."/>
            <person name="Farinelli L."/>
            <person name="Marton T."/>
            <person name="Kruger M."/>
            <person name="Pelin A."/>
            <person name="Brachmann A."/>
            <person name="Corradi N."/>
        </authorList>
    </citation>
    <scope>NUCLEOTIDE SEQUENCE [LARGE SCALE GENOMIC DNA]</scope>
    <source>
        <strain evidence="4 5">C2</strain>
    </source>
</reference>
<dbReference type="PROSITE" id="PS00107">
    <property type="entry name" value="PROTEIN_KINASE_ATP"/>
    <property type="match status" value="1"/>
</dbReference>
<comment type="caution">
    <text evidence="4">The sequence shown here is derived from an EMBL/GenBank/DDBJ whole genome shotgun (WGS) entry which is preliminary data.</text>
</comment>
<dbReference type="VEuPathDB" id="FungiDB:FUN_006826"/>
<accession>A0A2N1NVB2</accession>
<dbReference type="GO" id="GO:0004672">
    <property type="term" value="F:protein kinase activity"/>
    <property type="evidence" value="ECO:0007669"/>
    <property type="project" value="InterPro"/>
</dbReference>
<dbReference type="SUPFAM" id="SSF81901">
    <property type="entry name" value="HCP-like"/>
    <property type="match status" value="2"/>
</dbReference>
<dbReference type="InterPro" id="IPR011009">
    <property type="entry name" value="Kinase-like_dom_sf"/>
</dbReference>
<dbReference type="Pfam" id="PF08238">
    <property type="entry name" value="Sel1"/>
    <property type="match status" value="8"/>
</dbReference>
<dbReference type="Pfam" id="PF00069">
    <property type="entry name" value="Pkinase"/>
    <property type="match status" value="1"/>
</dbReference>
<dbReference type="VEuPathDB" id="FungiDB:RhiirA1_536095"/>
<keyword evidence="2" id="KW-0547">Nucleotide-binding</keyword>
<evidence type="ECO:0000256" key="1">
    <source>
        <dbReference type="ARBA" id="ARBA00022737"/>
    </source>
</evidence>
<keyword evidence="4" id="KW-0418">Kinase</keyword>
<dbReference type="PRINTS" id="PR00109">
    <property type="entry name" value="TYRKINASE"/>
</dbReference>
<dbReference type="VEuPathDB" id="FungiDB:RhiirFUN_017470"/>
<evidence type="ECO:0000259" key="3">
    <source>
        <dbReference type="PROSITE" id="PS50011"/>
    </source>
</evidence>
<dbReference type="InterPro" id="IPR017441">
    <property type="entry name" value="Protein_kinase_ATP_BS"/>
</dbReference>
<dbReference type="PANTHER" id="PTHR46430:SF3">
    <property type="entry name" value="ACTIVATOR OF C KINASE PROTEIN 1"/>
    <property type="match status" value="1"/>
</dbReference>
<evidence type="ECO:0000313" key="4">
    <source>
        <dbReference type="EMBL" id="PKK77721.1"/>
    </source>
</evidence>
<name>A0A2N1NVB2_9GLOM</name>
<dbReference type="VEuPathDB" id="FungiDB:RhiirFUN_010734"/>
<protein>
    <submittedName>
        <fullName evidence="4">Kinase-like protein</fullName>
    </submittedName>
</protein>